<dbReference type="CDD" id="cd07042">
    <property type="entry name" value="STAS_SulP_like_sulfate_transporter"/>
    <property type="match status" value="1"/>
</dbReference>
<evidence type="ECO:0000256" key="4">
    <source>
        <dbReference type="ARBA" id="ARBA00023136"/>
    </source>
</evidence>
<dbReference type="Gene3D" id="3.30.750.24">
    <property type="entry name" value="STAS domain"/>
    <property type="match status" value="1"/>
</dbReference>
<feature type="transmembrane region" description="Helical" evidence="5">
    <location>
        <begin position="50"/>
        <end position="71"/>
    </location>
</feature>
<keyword evidence="4 5" id="KW-0472">Membrane</keyword>
<dbReference type="InterPro" id="IPR011547">
    <property type="entry name" value="SLC26A/SulP_dom"/>
</dbReference>
<feature type="transmembrane region" description="Helical" evidence="5">
    <location>
        <begin position="195"/>
        <end position="214"/>
    </location>
</feature>
<feature type="transmembrane region" description="Helical" evidence="5">
    <location>
        <begin position="22"/>
        <end position="43"/>
    </location>
</feature>
<dbReference type="RefSeq" id="WP_303682085.1">
    <property type="nucleotide sequence ID" value="NZ_LVWG01000033.1"/>
</dbReference>
<feature type="transmembrane region" description="Helical" evidence="5">
    <location>
        <begin position="77"/>
        <end position="107"/>
    </location>
</feature>
<dbReference type="PANTHER" id="PTHR11814">
    <property type="entry name" value="SULFATE TRANSPORTER"/>
    <property type="match status" value="1"/>
</dbReference>
<feature type="transmembrane region" description="Helical" evidence="5">
    <location>
        <begin position="347"/>
        <end position="364"/>
    </location>
</feature>
<evidence type="ECO:0000313" key="8">
    <source>
        <dbReference type="Proteomes" id="UP000076481"/>
    </source>
</evidence>
<organism evidence="7 8">
    <name type="scientific">Pelodictyon luteolum</name>
    <dbReference type="NCBI Taxonomy" id="1100"/>
    <lineage>
        <taxon>Bacteria</taxon>
        <taxon>Pseudomonadati</taxon>
        <taxon>Chlorobiota</taxon>
        <taxon>Chlorobiia</taxon>
        <taxon>Chlorobiales</taxon>
        <taxon>Chlorobiaceae</taxon>
        <taxon>Chlorobium/Pelodictyon group</taxon>
        <taxon>Pelodictyon</taxon>
    </lineage>
</organism>
<proteinExistence type="predicted"/>
<dbReference type="NCBIfam" id="TIGR00815">
    <property type="entry name" value="sulP"/>
    <property type="match status" value="1"/>
</dbReference>
<keyword evidence="2 5" id="KW-0812">Transmembrane</keyword>
<evidence type="ECO:0000256" key="5">
    <source>
        <dbReference type="SAM" id="Phobius"/>
    </source>
</evidence>
<dbReference type="Proteomes" id="UP000076481">
    <property type="component" value="Unassembled WGS sequence"/>
</dbReference>
<dbReference type="EMBL" id="LVWG01000033">
    <property type="protein sequence ID" value="KZK73885.1"/>
    <property type="molecule type" value="Genomic_DNA"/>
</dbReference>
<sequence>MFKPKFFTVLPGLTKEQIAKDVISGILVGIVALPLAIAFAIASGVSPEKGLITAVIGGFIVSFLGGSRVQIGGPTGAFIVILYGIVQQYGVNGLMLATLMAGAILILMGVAQFGSLIKFIPYPVIVGFTTGIAVIIFSTQVKDLLGLDMPTVPAEFIEKWHAYATHLTSFDPATTLTGALALLIIVFWPKVSRKIPGSIIALLVTTVLVQVLQLDVATIESRFGEIPSSLPAPSLPFFDFETIRNLIMPATTIALLGAIEALLSAVVADGMIGSRHKSNMELIAQGVANIVTPLFGGIPVTGAIARTATNIKNGGRTPIAGIVHAITLLAIMLLFGQWAKLIPMPTLAAILIVVAWNMSEYHVFRQLLKSPKSDVIVLLTTFSLTVLFDLTVAIEIGMLLAVILFMRRIAELTNVGVITRELKDRDEEDDPNTIVTRRVPEGVEVFEINGPFFFGAVSKFRDAMHIIEKAPKVRIVRMRQVYSIDATGLNMVKDMLADCRKSGTTLVLSGVHAQPMFALQQYELHDQIGEENIFGNIDDALDRSREILGLPKEGRKRDFVPSVQSEKQED</sequence>
<feature type="transmembrane region" description="Helical" evidence="5">
    <location>
        <begin position="376"/>
        <end position="405"/>
    </location>
</feature>
<keyword evidence="3 5" id="KW-1133">Transmembrane helix</keyword>
<comment type="caution">
    <text evidence="7">The sequence shown here is derived from an EMBL/GenBank/DDBJ whole genome shotgun (WGS) entry which is preliminary data.</text>
</comment>
<dbReference type="Pfam" id="PF01740">
    <property type="entry name" value="STAS"/>
    <property type="match status" value="1"/>
</dbReference>
<dbReference type="InterPro" id="IPR002645">
    <property type="entry name" value="STAS_dom"/>
</dbReference>
<dbReference type="PROSITE" id="PS50801">
    <property type="entry name" value="STAS"/>
    <property type="match status" value="1"/>
</dbReference>
<evidence type="ECO:0000256" key="2">
    <source>
        <dbReference type="ARBA" id="ARBA00022692"/>
    </source>
</evidence>
<feature type="transmembrane region" description="Helical" evidence="5">
    <location>
        <begin position="119"/>
        <end position="140"/>
    </location>
</feature>
<evidence type="ECO:0000259" key="6">
    <source>
        <dbReference type="PROSITE" id="PS50801"/>
    </source>
</evidence>
<dbReference type="GO" id="GO:0016020">
    <property type="term" value="C:membrane"/>
    <property type="evidence" value="ECO:0007669"/>
    <property type="project" value="UniProtKB-SubCell"/>
</dbReference>
<dbReference type="InterPro" id="IPR036513">
    <property type="entry name" value="STAS_dom_sf"/>
</dbReference>
<feature type="transmembrane region" description="Helical" evidence="5">
    <location>
        <begin position="246"/>
        <end position="270"/>
    </location>
</feature>
<dbReference type="AlphaFoldDB" id="A0A165LDE9"/>
<comment type="subcellular location">
    <subcellularLocation>
        <location evidence="1">Membrane</location>
        <topology evidence="1">Multi-pass membrane protein</topology>
    </subcellularLocation>
</comment>
<dbReference type="Pfam" id="PF00916">
    <property type="entry name" value="Sulfate_transp"/>
    <property type="match status" value="1"/>
</dbReference>
<name>A0A165LDE9_PELLU</name>
<dbReference type="GO" id="GO:0055085">
    <property type="term" value="P:transmembrane transport"/>
    <property type="evidence" value="ECO:0007669"/>
    <property type="project" value="InterPro"/>
</dbReference>
<feature type="transmembrane region" description="Helical" evidence="5">
    <location>
        <begin position="317"/>
        <end position="335"/>
    </location>
</feature>
<gene>
    <name evidence="7" type="ORF">A3K90_03600</name>
</gene>
<accession>A0A165LDE9</accession>
<dbReference type="InterPro" id="IPR001902">
    <property type="entry name" value="SLC26A/SulP_fam"/>
</dbReference>
<feature type="domain" description="STAS" evidence="6">
    <location>
        <begin position="433"/>
        <end position="544"/>
    </location>
</feature>
<evidence type="ECO:0000256" key="3">
    <source>
        <dbReference type="ARBA" id="ARBA00022989"/>
    </source>
</evidence>
<dbReference type="SUPFAM" id="SSF52091">
    <property type="entry name" value="SpoIIaa-like"/>
    <property type="match status" value="1"/>
</dbReference>
<reference evidence="7 8" key="1">
    <citation type="submission" date="2016-03" db="EMBL/GenBank/DDBJ databases">
        <title>Speciation and ecological success in dimly lit waters: horizontal gene transfer in a green sulfur bacteria bloom unveiled by metagenomic assembly.</title>
        <authorList>
            <person name="Llorens-Mares T."/>
            <person name="Liu Z."/>
            <person name="Allen L.Z."/>
            <person name="Rusch D.B."/>
            <person name="Craig M.T."/>
            <person name="Dupont C.L."/>
            <person name="Bryant D.A."/>
            <person name="Casamayor E.O."/>
        </authorList>
    </citation>
    <scope>NUCLEOTIDE SEQUENCE [LARGE SCALE GENOMIC DNA]</scope>
    <source>
        <strain evidence="7">CIII</strain>
    </source>
</reference>
<evidence type="ECO:0000313" key="7">
    <source>
        <dbReference type="EMBL" id="KZK73885.1"/>
    </source>
</evidence>
<evidence type="ECO:0000256" key="1">
    <source>
        <dbReference type="ARBA" id="ARBA00004141"/>
    </source>
</evidence>
<protein>
    <submittedName>
        <fullName evidence="7">Sodium-independent anion transporter</fullName>
    </submittedName>
</protein>
<feature type="transmembrane region" description="Helical" evidence="5">
    <location>
        <begin position="160"/>
        <end position="188"/>
    </location>
</feature>